<name>A0A170PQS8_9ZZZZ</name>
<proteinExistence type="predicted"/>
<gene>
    <name evidence="2" type="ORF">MGWOODY_XGa1166</name>
</gene>
<evidence type="ECO:0000313" key="2">
    <source>
        <dbReference type="EMBL" id="CUS50707.1"/>
    </source>
</evidence>
<dbReference type="InterPro" id="IPR016181">
    <property type="entry name" value="Acyl_CoA_acyltransferase"/>
</dbReference>
<dbReference type="PROSITE" id="PS51186">
    <property type="entry name" value="GNAT"/>
    <property type="match status" value="1"/>
</dbReference>
<dbReference type="CDD" id="cd04301">
    <property type="entry name" value="NAT_SF"/>
    <property type="match status" value="1"/>
</dbReference>
<dbReference type="InterPro" id="IPR000182">
    <property type="entry name" value="GNAT_dom"/>
</dbReference>
<accession>A0A170PQS8</accession>
<dbReference type="Pfam" id="PF13420">
    <property type="entry name" value="Acetyltransf_4"/>
    <property type="match status" value="1"/>
</dbReference>
<reference evidence="2" key="1">
    <citation type="submission" date="2015-10" db="EMBL/GenBank/DDBJ databases">
        <authorList>
            <person name="Gilbert D.G."/>
        </authorList>
    </citation>
    <scope>NUCLEOTIDE SEQUENCE</scope>
</reference>
<dbReference type="PANTHER" id="PTHR43072">
    <property type="entry name" value="N-ACETYLTRANSFERASE"/>
    <property type="match status" value="1"/>
</dbReference>
<dbReference type="GO" id="GO:0016747">
    <property type="term" value="F:acyltransferase activity, transferring groups other than amino-acyl groups"/>
    <property type="evidence" value="ECO:0007669"/>
    <property type="project" value="InterPro"/>
</dbReference>
<dbReference type="PANTHER" id="PTHR43072:SF8">
    <property type="entry name" value="ACYLTRANSFERASE FABY-RELATED"/>
    <property type="match status" value="1"/>
</dbReference>
<dbReference type="EMBL" id="CZRL01000036">
    <property type="protein sequence ID" value="CUS50707.1"/>
    <property type="molecule type" value="Genomic_DNA"/>
</dbReference>
<keyword evidence="2" id="KW-0808">Transferase</keyword>
<evidence type="ECO:0000259" key="1">
    <source>
        <dbReference type="PROSITE" id="PS51186"/>
    </source>
</evidence>
<organism evidence="2">
    <name type="scientific">hydrothermal vent metagenome</name>
    <dbReference type="NCBI Taxonomy" id="652676"/>
    <lineage>
        <taxon>unclassified sequences</taxon>
        <taxon>metagenomes</taxon>
        <taxon>ecological metagenomes</taxon>
    </lineage>
</organism>
<protein>
    <submittedName>
        <fullName evidence="2">Phosphinothricin N-acetyltransferase</fullName>
    </submittedName>
</protein>
<dbReference type="Gene3D" id="3.40.630.30">
    <property type="match status" value="1"/>
</dbReference>
<dbReference type="SUPFAM" id="SSF55729">
    <property type="entry name" value="Acyl-CoA N-acyltransferases (Nat)"/>
    <property type="match status" value="1"/>
</dbReference>
<feature type="domain" description="N-acetyltransferase" evidence="1">
    <location>
        <begin position="4"/>
        <end position="167"/>
    </location>
</feature>
<dbReference type="AlphaFoldDB" id="A0A170PQS8"/>
<sequence length="186" mass="21098">MTKPVIRSAQVRDFSSIQSIYAIEVREHTATFEITPPDMKEMTSRWRHITDTGLPYLVAELDGDVVGYAYASSYRSRPAYSHTVEDSVYVVRDKHRQGLGRALLTELIHQCRDLGKRQMIAIIGDSRHNASIRLHESAGFRHVGTLEQVGWKLDRWIDSVIMQRSLVSGSDDEIFNRDAPADGIGR</sequence>